<dbReference type="Gene3D" id="3.40.50.410">
    <property type="entry name" value="von Willebrand factor, type A domain"/>
    <property type="match status" value="1"/>
</dbReference>
<dbReference type="RefSeq" id="WP_332288376.1">
    <property type="nucleotide sequence ID" value="NZ_JAZIBG010000017.1"/>
</dbReference>
<comment type="caution">
    <text evidence="2">The sequence shown here is derived from an EMBL/GenBank/DDBJ whole genome shotgun (WGS) entry which is preliminary data.</text>
</comment>
<dbReference type="Pfam" id="PF01882">
    <property type="entry name" value="DUF58"/>
    <property type="match status" value="1"/>
</dbReference>
<proteinExistence type="predicted"/>
<dbReference type="PANTHER" id="PTHR33608:SF6">
    <property type="entry name" value="BLL2464 PROTEIN"/>
    <property type="match status" value="1"/>
</dbReference>
<name>A0AAW9QDE1_9BURK</name>
<organism evidence="2 3">
    <name type="scientific">Aquincola agrisoli</name>
    <dbReference type="NCBI Taxonomy" id="3119538"/>
    <lineage>
        <taxon>Bacteria</taxon>
        <taxon>Pseudomonadati</taxon>
        <taxon>Pseudomonadota</taxon>
        <taxon>Betaproteobacteria</taxon>
        <taxon>Burkholderiales</taxon>
        <taxon>Sphaerotilaceae</taxon>
        <taxon>Aquincola</taxon>
    </lineage>
</organism>
<sequence length="292" mass="32083">MPLPGTPEELAYRIRWAAAGVHPGSHRSRVGGAGDDFRGVVPLAEGRDARRLDLRASATDPFGRPWVREFRQRSRVPVVLAADLSRSMGFDGRTQRLQLVARFARALSQGAFRRGDPFGFVGCDETVRREWVLPPAVSRHAGEQVARQLGSLGTREGRTGRGAAGLLELARWLPRQRALLFLLSDLYLDAALFERSLARLALHDVVVVLLADSAERQPPRRWGLARLADLETGQERLVFMRPGLAARMAAAQADRIDAAQRSARRHGAALLVAEDTLDLSALARHFLARGGT</sequence>
<gene>
    <name evidence="2" type="ORF">V4F39_05890</name>
</gene>
<evidence type="ECO:0000313" key="3">
    <source>
        <dbReference type="Proteomes" id="UP001336250"/>
    </source>
</evidence>
<reference evidence="2 3" key="1">
    <citation type="submission" date="2024-02" db="EMBL/GenBank/DDBJ databases">
        <title>Genome sequence of Aquincola sp. MAHUQ-54.</title>
        <authorList>
            <person name="Huq M.A."/>
        </authorList>
    </citation>
    <scope>NUCLEOTIDE SEQUENCE [LARGE SCALE GENOMIC DNA]</scope>
    <source>
        <strain evidence="2 3">MAHUQ-54</strain>
    </source>
</reference>
<keyword evidence="3" id="KW-1185">Reference proteome</keyword>
<evidence type="ECO:0000313" key="2">
    <source>
        <dbReference type="EMBL" id="MEF7613437.1"/>
    </source>
</evidence>
<evidence type="ECO:0000259" key="1">
    <source>
        <dbReference type="Pfam" id="PF01882"/>
    </source>
</evidence>
<feature type="domain" description="DUF58" evidence="1">
    <location>
        <begin position="45"/>
        <end position="240"/>
    </location>
</feature>
<dbReference type="EMBL" id="JAZIBG010000017">
    <property type="protein sequence ID" value="MEF7613437.1"/>
    <property type="molecule type" value="Genomic_DNA"/>
</dbReference>
<dbReference type="InterPro" id="IPR002881">
    <property type="entry name" value="DUF58"/>
</dbReference>
<dbReference type="AlphaFoldDB" id="A0AAW9QDE1"/>
<dbReference type="Proteomes" id="UP001336250">
    <property type="component" value="Unassembled WGS sequence"/>
</dbReference>
<dbReference type="InterPro" id="IPR036465">
    <property type="entry name" value="vWFA_dom_sf"/>
</dbReference>
<dbReference type="SUPFAM" id="SSF53300">
    <property type="entry name" value="vWA-like"/>
    <property type="match status" value="1"/>
</dbReference>
<protein>
    <submittedName>
        <fullName evidence="2">DUF58 domain-containing protein</fullName>
    </submittedName>
</protein>
<accession>A0AAW9QDE1</accession>
<dbReference type="PANTHER" id="PTHR33608">
    <property type="entry name" value="BLL2464 PROTEIN"/>
    <property type="match status" value="1"/>
</dbReference>